<dbReference type="Proteomes" id="UP001157034">
    <property type="component" value="Unassembled WGS sequence"/>
</dbReference>
<dbReference type="Pfam" id="PF02698">
    <property type="entry name" value="DUF218"/>
    <property type="match status" value="1"/>
</dbReference>
<evidence type="ECO:0000313" key="2">
    <source>
        <dbReference type="EMBL" id="GMA93320.1"/>
    </source>
</evidence>
<organism evidence="2 3">
    <name type="scientific">Pseudolysinimonas kribbensis</name>
    <dbReference type="NCBI Taxonomy" id="433641"/>
    <lineage>
        <taxon>Bacteria</taxon>
        <taxon>Bacillati</taxon>
        <taxon>Actinomycetota</taxon>
        <taxon>Actinomycetes</taxon>
        <taxon>Micrococcales</taxon>
        <taxon>Microbacteriaceae</taxon>
        <taxon>Pseudolysinimonas</taxon>
    </lineage>
</organism>
<keyword evidence="3" id="KW-1185">Reference proteome</keyword>
<dbReference type="InterPro" id="IPR003848">
    <property type="entry name" value="DUF218"/>
</dbReference>
<evidence type="ECO:0000313" key="3">
    <source>
        <dbReference type="Proteomes" id="UP001157034"/>
    </source>
</evidence>
<gene>
    <name evidence="2" type="ORF">GCM10025881_01440</name>
</gene>
<name>A0ABQ6K1B7_9MICO</name>
<comment type="caution">
    <text evidence="2">The sequence shown here is derived from an EMBL/GenBank/DDBJ whole genome shotgun (WGS) entry which is preliminary data.</text>
</comment>
<feature type="domain" description="DUF218" evidence="1">
    <location>
        <begin position="8"/>
        <end position="73"/>
    </location>
</feature>
<reference evidence="3" key="1">
    <citation type="journal article" date="2019" name="Int. J. Syst. Evol. Microbiol.">
        <title>The Global Catalogue of Microorganisms (GCM) 10K type strain sequencing project: providing services to taxonomists for standard genome sequencing and annotation.</title>
        <authorList>
            <consortium name="The Broad Institute Genomics Platform"/>
            <consortium name="The Broad Institute Genome Sequencing Center for Infectious Disease"/>
            <person name="Wu L."/>
            <person name="Ma J."/>
        </authorList>
    </citation>
    <scope>NUCLEOTIDE SEQUENCE [LARGE SCALE GENOMIC DNA]</scope>
    <source>
        <strain evidence="3">NBRC 108894</strain>
    </source>
</reference>
<proteinExistence type="predicted"/>
<evidence type="ECO:0000259" key="1">
    <source>
        <dbReference type="Pfam" id="PF02698"/>
    </source>
</evidence>
<sequence>MRGAVAGTVPEADLLAAHARALGYRGRVALDRESRTTWENVRNAIPYLEDADEIKIVSNSLHAEKARIHLARMRPDLAARLRRADEHRFGELVLVKPFAAIRGLWELRGARRSVAP</sequence>
<dbReference type="EMBL" id="BSVB01000001">
    <property type="protein sequence ID" value="GMA93320.1"/>
    <property type="molecule type" value="Genomic_DNA"/>
</dbReference>
<dbReference type="RefSeq" id="WP_284252069.1">
    <property type="nucleotide sequence ID" value="NZ_BSVB01000001.1"/>
</dbReference>
<protein>
    <recommendedName>
        <fullName evidence="1">DUF218 domain-containing protein</fullName>
    </recommendedName>
</protein>
<accession>A0ABQ6K1B7</accession>